<gene>
    <name evidence="2" type="ORF">N656DRAFT_764931</name>
</gene>
<evidence type="ECO:0000313" key="2">
    <source>
        <dbReference type="EMBL" id="KAK4117788.1"/>
    </source>
</evidence>
<feature type="compositionally biased region" description="Low complexity" evidence="1">
    <location>
        <begin position="634"/>
        <end position="646"/>
    </location>
</feature>
<feature type="compositionally biased region" description="Polar residues" evidence="1">
    <location>
        <begin position="675"/>
        <end position="694"/>
    </location>
</feature>
<feature type="compositionally biased region" description="Polar residues" evidence="1">
    <location>
        <begin position="178"/>
        <end position="189"/>
    </location>
</feature>
<accession>A0AAN6YY23</accession>
<feature type="region of interest" description="Disordered" evidence="1">
    <location>
        <begin position="575"/>
        <end position="863"/>
    </location>
</feature>
<sequence>MVSFFGLKFGDKKKKSDAKPAQGKEPHQWKRIDQNALGEGQFFGQNIGRTGVTNGSIRSVSRAGTAQPGAIRSPYFHDTHNLAAASMFDLSVGHARTGSQRSFQIKPHASDVNLRTRFGAMNGSSTSLALPRPGFGSRPGTPNRAKPWVNPLDVHFMRPATPGGPATPRSPLAHSPMQLPQTPTETAETGSVFGEDADEMVDAMMAAVKKREQQEKEAKEREKELEKQRETARLELERLERQKSSESILAKKPQLQERQTELRQKPLGGPDAERPVSGGKLDRRPGSRNGPGGTNGPISQARSPALHQGPPPTGPPTQCLPQPPGQGAPRLGPLDAHTDSHSARSPVTVETDLTDLGPEPGPVVRLNSCNPQVCRPYRPPGYGEPEGRPSGIDPPAALDTDVQRAPFRGAGPRDPNHHGPGSVEIPPHGVRSQRAVALPSALPRAFGAGEGRSQSPRPNISDLARNRTRSPALGGSDSDGYPSSGFSPDPKPSASGRDTPAPDQQKMEFLISTLASPSGSVSRSSIDEEPMEFARPIIRDVAAKRDTLLTLNAPRQQHSLSMRIDELEKTLTRQQAHTAQVETIDRASTSSSLYSDGVGDDEEDDDGPILSIQPAPLRIPPSLAPAQAARPQSPMMGPPRRGVGPVPRRPALEEYGIPARQLASKPRGGTPVPASASSSVDNYGSPPTRSNTPQFRHPNWQREATQLSPASTLDTADRPRPSPVVDTGFNFDFGPGVAGPPTPDSTSWPLSSPTIEMNPTAALPPSDPPQPQSPGPVQGKFTRSKVPPPLNLKFNFSPDAPSRDGASAMWTPPLRSAPVGASAFDTRPATSAGPGPSRLAASPRLVSQFPGPVPRDDDPAAVMGIGMARGPSIREVRRPGTANGRGMVDAFGHEFI</sequence>
<proteinExistence type="predicted"/>
<comment type="caution">
    <text evidence="2">The sequence shown here is derived from an EMBL/GenBank/DDBJ whole genome shotgun (WGS) entry which is preliminary data.</text>
</comment>
<feature type="compositionally biased region" description="Polar residues" evidence="1">
    <location>
        <begin position="744"/>
        <end position="757"/>
    </location>
</feature>
<dbReference type="RefSeq" id="XP_064675358.1">
    <property type="nucleotide sequence ID" value="XM_064813362.1"/>
</dbReference>
<feature type="compositionally biased region" description="Polar residues" evidence="1">
    <location>
        <begin position="702"/>
        <end position="714"/>
    </location>
</feature>
<dbReference type="GeneID" id="89937487"/>
<feature type="compositionally biased region" description="Low complexity" evidence="1">
    <location>
        <begin position="474"/>
        <end position="488"/>
    </location>
</feature>
<evidence type="ECO:0000313" key="3">
    <source>
        <dbReference type="Proteomes" id="UP001302812"/>
    </source>
</evidence>
<feature type="compositionally biased region" description="Basic and acidic residues" evidence="1">
    <location>
        <begin position="254"/>
        <end position="264"/>
    </location>
</feature>
<dbReference type="AlphaFoldDB" id="A0AAN6YY23"/>
<feature type="compositionally biased region" description="Polar residues" evidence="1">
    <location>
        <begin position="513"/>
        <end position="524"/>
    </location>
</feature>
<feature type="compositionally biased region" description="Pro residues" evidence="1">
    <location>
        <begin position="765"/>
        <end position="774"/>
    </location>
</feature>
<keyword evidence="3" id="KW-1185">Reference proteome</keyword>
<feature type="compositionally biased region" description="Polar residues" evidence="1">
    <location>
        <begin position="575"/>
        <end position="594"/>
    </location>
</feature>
<feature type="compositionally biased region" description="Basic and acidic residues" evidence="1">
    <location>
        <begin position="209"/>
        <end position="244"/>
    </location>
</feature>
<dbReference type="Proteomes" id="UP001302812">
    <property type="component" value="Unassembled WGS sequence"/>
</dbReference>
<dbReference type="EMBL" id="MU853332">
    <property type="protein sequence ID" value="KAK4117788.1"/>
    <property type="molecule type" value="Genomic_DNA"/>
</dbReference>
<reference evidence="2" key="2">
    <citation type="submission" date="2023-05" db="EMBL/GenBank/DDBJ databases">
        <authorList>
            <consortium name="Lawrence Berkeley National Laboratory"/>
            <person name="Steindorff A."/>
            <person name="Hensen N."/>
            <person name="Bonometti L."/>
            <person name="Westerberg I."/>
            <person name="Brannstrom I.O."/>
            <person name="Guillou S."/>
            <person name="Cros-Aarteil S."/>
            <person name="Calhoun S."/>
            <person name="Haridas S."/>
            <person name="Kuo A."/>
            <person name="Mondo S."/>
            <person name="Pangilinan J."/>
            <person name="Riley R."/>
            <person name="Labutti K."/>
            <person name="Andreopoulos B."/>
            <person name="Lipzen A."/>
            <person name="Chen C."/>
            <person name="Yanf M."/>
            <person name="Daum C."/>
            <person name="Ng V."/>
            <person name="Clum A."/>
            <person name="Ohm R."/>
            <person name="Martin F."/>
            <person name="Silar P."/>
            <person name="Natvig D."/>
            <person name="Lalanne C."/>
            <person name="Gautier V."/>
            <person name="Ament-Velasquez S.L."/>
            <person name="Kruys A."/>
            <person name="Hutchinson M.I."/>
            <person name="Powell A.J."/>
            <person name="Barry K."/>
            <person name="Miller A.N."/>
            <person name="Grigoriev I.V."/>
            <person name="Debuchy R."/>
            <person name="Gladieux P."/>
            <person name="Thoren M.H."/>
            <person name="Johannesson H."/>
        </authorList>
    </citation>
    <scope>NUCLEOTIDE SEQUENCE</scope>
    <source>
        <strain evidence="2">CBS 508.74</strain>
    </source>
</reference>
<protein>
    <submittedName>
        <fullName evidence="2">Uncharacterized protein</fullName>
    </submittedName>
</protein>
<feature type="region of interest" description="Disordered" evidence="1">
    <location>
        <begin position="123"/>
        <end position="189"/>
    </location>
</feature>
<evidence type="ECO:0000256" key="1">
    <source>
        <dbReference type="SAM" id="MobiDB-lite"/>
    </source>
</evidence>
<reference evidence="2" key="1">
    <citation type="journal article" date="2023" name="Mol. Phylogenet. Evol.">
        <title>Genome-scale phylogeny and comparative genomics of the fungal order Sordariales.</title>
        <authorList>
            <person name="Hensen N."/>
            <person name="Bonometti L."/>
            <person name="Westerberg I."/>
            <person name="Brannstrom I.O."/>
            <person name="Guillou S."/>
            <person name="Cros-Aarteil S."/>
            <person name="Calhoun S."/>
            <person name="Haridas S."/>
            <person name="Kuo A."/>
            <person name="Mondo S."/>
            <person name="Pangilinan J."/>
            <person name="Riley R."/>
            <person name="LaButti K."/>
            <person name="Andreopoulos B."/>
            <person name="Lipzen A."/>
            <person name="Chen C."/>
            <person name="Yan M."/>
            <person name="Daum C."/>
            <person name="Ng V."/>
            <person name="Clum A."/>
            <person name="Steindorff A."/>
            <person name="Ohm R.A."/>
            <person name="Martin F."/>
            <person name="Silar P."/>
            <person name="Natvig D.O."/>
            <person name="Lalanne C."/>
            <person name="Gautier V."/>
            <person name="Ament-Velasquez S.L."/>
            <person name="Kruys A."/>
            <person name="Hutchinson M.I."/>
            <person name="Powell A.J."/>
            <person name="Barry K."/>
            <person name="Miller A.N."/>
            <person name="Grigoriev I.V."/>
            <person name="Debuchy R."/>
            <person name="Gladieux P."/>
            <person name="Hiltunen Thoren M."/>
            <person name="Johannesson H."/>
        </authorList>
    </citation>
    <scope>NUCLEOTIDE SEQUENCE</scope>
    <source>
        <strain evidence="2">CBS 508.74</strain>
    </source>
</reference>
<feature type="compositionally biased region" description="Acidic residues" evidence="1">
    <location>
        <begin position="598"/>
        <end position="607"/>
    </location>
</feature>
<feature type="region of interest" description="Disordered" evidence="1">
    <location>
        <begin position="209"/>
        <end position="528"/>
    </location>
</feature>
<name>A0AAN6YY23_9PEZI</name>
<organism evidence="2 3">
    <name type="scientific">Canariomyces notabilis</name>
    <dbReference type="NCBI Taxonomy" id="2074819"/>
    <lineage>
        <taxon>Eukaryota</taxon>
        <taxon>Fungi</taxon>
        <taxon>Dikarya</taxon>
        <taxon>Ascomycota</taxon>
        <taxon>Pezizomycotina</taxon>
        <taxon>Sordariomycetes</taxon>
        <taxon>Sordariomycetidae</taxon>
        <taxon>Sordariales</taxon>
        <taxon>Chaetomiaceae</taxon>
        <taxon>Canariomyces</taxon>
    </lineage>
</organism>